<sequence>MKSRKVKAYARGKAFVEKKKLKGDLPLEDVSDADVDSDDLLFNEQDQSDELTTDDELIRHDRESSGEEEVLPITDDEKDDSDNEQIDEEEGLPSRDLWGKKKSAYYNADFVDEDRGRTYREEDAEKARAEEEEALAIQRSVSSYADVNITELFQMETVDDLPKEEEEEDKDTKLDSLDHAQKMKLLKKQSPELLLYIDEFQEKMNELRLKYLPLVDFVQKVEIPSEACARYIKIKYQTLLHYCMNISFYMSLRSKGPVHTSHPIVRRINSFKDILERLNNVNDTFKKEIDIIVKKLKNNEEIYFAKSEPSTEIDEHISEADAQEKSIFEKLLAISKTKVTKDGNKKDKKSKSKQFETEAEKEILSMYKNSKPNIDDAPTSLDDDAINEKMDVDLNAGGGTEEKRNITKQMIKNRGLTAKQKKEKRNPRVHNRMKFKRAVIKRKGQVRKVIKEMKRYDGEPTGISSHVVRSVKFK</sequence>
<evidence type="ECO:0000259" key="6">
    <source>
        <dbReference type="Pfam" id="PF09368"/>
    </source>
</evidence>
<feature type="compositionally biased region" description="Basic and acidic residues" evidence="5">
    <location>
        <begin position="56"/>
        <end position="65"/>
    </location>
</feature>
<keyword evidence="4" id="KW-0539">Nucleus</keyword>
<evidence type="ECO:0000256" key="1">
    <source>
        <dbReference type="ARBA" id="ARBA00004123"/>
    </source>
</evidence>
<gene>
    <name evidence="7" type="primary">Utp3</name>
    <name evidence="7" type="ORF">NPIL_185631</name>
</gene>
<evidence type="ECO:0000256" key="2">
    <source>
        <dbReference type="ARBA" id="ARBA00010979"/>
    </source>
</evidence>
<dbReference type="OrthoDB" id="1924577at2759"/>
<accession>A0A8X6TEE5</accession>
<feature type="compositionally biased region" description="Acidic residues" evidence="5">
    <location>
        <begin position="66"/>
        <end position="91"/>
    </location>
</feature>
<comment type="subcellular location">
    <subcellularLocation>
        <location evidence="1">Nucleus</location>
    </subcellularLocation>
</comment>
<organism evidence="7 8">
    <name type="scientific">Nephila pilipes</name>
    <name type="common">Giant wood spider</name>
    <name type="synonym">Nephila maculata</name>
    <dbReference type="NCBI Taxonomy" id="299642"/>
    <lineage>
        <taxon>Eukaryota</taxon>
        <taxon>Metazoa</taxon>
        <taxon>Ecdysozoa</taxon>
        <taxon>Arthropoda</taxon>
        <taxon>Chelicerata</taxon>
        <taxon>Arachnida</taxon>
        <taxon>Araneae</taxon>
        <taxon>Araneomorphae</taxon>
        <taxon>Entelegynae</taxon>
        <taxon>Araneoidea</taxon>
        <taxon>Nephilidae</taxon>
        <taxon>Nephila</taxon>
    </lineage>
</organism>
<feature type="region of interest" description="Disordered" evidence="5">
    <location>
        <begin position="26"/>
        <end position="98"/>
    </location>
</feature>
<dbReference type="Proteomes" id="UP000887013">
    <property type="component" value="Unassembled WGS sequence"/>
</dbReference>
<keyword evidence="8" id="KW-1185">Reference proteome</keyword>
<proteinExistence type="inferred from homology"/>
<protein>
    <submittedName>
        <fullName evidence="7">Something about silencing protein 10</fullName>
    </submittedName>
</protein>
<dbReference type="InterPro" id="IPR007146">
    <property type="entry name" value="Sas10/Utp3/C1D"/>
</dbReference>
<evidence type="ECO:0000256" key="5">
    <source>
        <dbReference type="SAM" id="MobiDB-lite"/>
    </source>
</evidence>
<feature type="domain" description="Sas10 C-terminal" evidence="6">
    <location>
        <begin position="401"/>
        <end position="473"/>
    </location>
</feature>
<dbReference type="InterPro" id="IPR018972">
    <property type="entry name" value="Sas10_C_dom"/>
</dbReference>
<dbReference type="PANTHER" id="PTHR13237:SF8">
    <property type="entry name" value="SOMETHING ABOUT SILENCING PROTEIN 10"/>
    <property type="match status" value="1"/>
</dbReference>
<keyword evidence="3" id="KW-0597">Phosphoprotein</keyword>
<reference evidence="7" key="1">
    <citation type="submission" date="2020-08" db="EMBL/GenBank/DDBJ databases">
        <title>Multicomponent nature underlies the extraordinary mechanical properties of spider dragline silk.</title>
        <authorList>
            <person name="Kono N."/>
            <person name="Nakamura H."/>
            <person name="Mori M."/>
            <person name="Yoshida Y."/>
            <person name="Ohtoshi R."/>
            <person name="Malay A.D."/>
            <person name="Moran D.A.P."/>
            <person name="Tomita M."/>
            <person name="Numata K."/>
            <person name="Arakawa K."/>
        </authorList>
    </citation>
    <scope>NUCLEOTIDE SEQUENCE</scope>
</reference>
<comment type="caution">
    <text evidence="7">The sequence shown here is derived from an EMBL/GenBank/DDBJ whole genome shotgun (WGS) entry which is preliminary data.</text>
</comment>
<name>A0A8X6TEE5_NEPPI</name>
<dbReference type="EMBL" id="BMAW01006543">
    <property type="protein sequence ID" value="GFS99306.1"/>
    <property type="molecule type" value="Genomic_DNA"/>
</dbReference>
<evidence type="ECO:0000256" key="3">
    <source>
        <dbReference type="ARBA" id="ARBA00022553"/>
    </source>
</evidence>
<comment type="similarity">
    <text evidence="2">Belongs to the SAS10 family.</text>
</comment>
<evidence type="ECO:0000313" key="8">
    <source>
        <dbReference type="Proteomes" id="UP000887013"/>
    </source>
</evidence>
<evidence type="ECO:0000313" key="7">
    <source>
        <dbReference type="EMBL" id="GFS99306.1"/>
    </source>
</evidence>
<dbReference type="GO" id="GO:0000462">
    <property type="term" value="P:maturation of SSU-rRNA from tricistronic rRNA transcript (SSU-rRNA, 5.8S rRNA, LSU-rRNA)"/>
    <property type="evidence" value="ECO:0007669"/>
    <property type="project" value="TreeGrafter"/>
</dbReference>
<dbReference type="PANTHER" id="PTHR13237">
    <property type="entry name" value="SOMETHING ABOUT SILENCING PROTEIN 10-RELATED"/>
    <property type="match status" value="1"/>
</dbReference>
<feature type="compositionally biased region" description="Acidic residues" evidence="5">
    <location>
        <begin position="26"/>
        <end position="55"/>
    </location>
</feature>
<dbReference type="Pfam" id="PF04000">
    <property type="entry name" value="Sas10_Utp3"/>
    <property type="match status" value="1"/>
</dbReference>
<dbReference type="Pfam" id="PF09368">
    <property type="entry name" value="Sas10"/>
    <property type="match status" value="1"/>
</dbReference>
<dbReference type="GO" id="GO:0032040">
    <property type="term" value="C:small-subunit processome"/>
    <property type="evidence" value="ECO:0007669"/>
    <property type="project" value="TreeGrafter"/>
</dbReference>
<evidence type="ECO:0000256" key="4">
    <source>
        <dbReference type="ARBA" id="ARBA00023242"/>
    </source>
</evidence>
<dbReference type="AlphaFoldDB" id="A0A8X6TEE5"/>